<feature type="transmembrane region" description="Helical" evidence="2">
    <location>
        <begin position="260"/>
        <end position="278"/>
    </location>
</feature>
<keyword evidence="2" id="KW-0472">Membrane</keyword>
<feature type="transmembrane region" description="Helical" evidence="2">
    <location>
        <begin position="202"/>
        <end position="224"/>
    </location>
</feature>
<dbReference type="GO" id="GO:0016747">
    <property type="term" value="F:acyltransferase activity, transferring groups other than amino-acyl groups"/>
    <property type="evidence" value="ECO:0007669"/>
    <property type="project" value="InterPro"/>
</dbReference>
<feature type="region of interest" description="Disordered" evidence="1">
    <location>
        <begin position="346"/>
        <end position="379"/>
    </location>
</feature>
<dbReference type="RefSeq" id="WP_167941375.1">
    <property type="nucleotide sequence ID" value="NZ_JAATJA010000002.1"/>
</dbReference>
<feature type="transmembrane region" description="Helical" evidence="2">
    <location>
        <begin position="154"/>
        <end position="171"/>
    </location>
</feature>
<accession>A0A846QHI6</accession>
<sequence length="379" mass="41030">MGLLRLLLALSVFEHHSGIAGYDFLKGSSAVQCFFILSGFYMALILNGRYATRPLGVFYANRFLRLMPAYLVTCLLSLVALALFDAHPFMDADYLASVGDWPLPERLALALSSLFVIGQDLLFVTGVDALGHFHFAAGDPAAVKAYTFSLVPQAWSLSVEMLFYLAAPFLVRGGVRRCSAILAAGLALRLSLYALGPAADAFAYRFMPAHLPLFMAGALAHHAYTLIKDRPWACRVGAWLLPFTIAGMLLHGVAPAPWRFPALAVLVASATPFIFALTRDSRTDRLLGDLSYPLYLVHFLCIALWEAAPCELSSAALVLGTAVATLGLYALVDRPIDRWRHRATQALPPAPPDIPLPPFGPEQTLVPAPLHTQTGTPGS</sequence>
<evidence type="ECO:0000313" key="5">
    <source>
        <dbReference type="Proteomes" id="UP000580856"/>
    </source>
</evidence>
<dbReference type="Proteomes" id="UP000580856">
    <property type="component" value="Unassembled WGS sequence"/>
</dbReference>
<evidence type="ECO:0000256" key="1">
    <source>
        <dbReference type="SAM" id="MobiDB-lite"/>
    </source>
</evidence>
<gene>
    <name evidence="4" type="ORF">GGQ74_001969</name>
</gene>
<organism evidence="4 5">
    <name type="scientific">Desulfobaculum xiamenense</name>
    <dbReference type="NCBI Taxonomy" id="995050"/>
    <lineage>
        <taxon>Bacteria</taxon>
        <taxon>Pseudomonadati</taxon>
        <taxon>Thermodesulfobacteriota</taxon>
        <taxon>Desulfovibrionia</taxon>
        <taxon>Desulfovibrionales</taxon>
        <taxon>Desulfovibrionaceae</taxon>
        <taxon>Desulfobaculum</taxon>
    </lineage>
</organism>
<proteinExistence type="predicted"/>
<dbReference type="GO" id="GO:0000271">
    <property type="term" value="P:polysaccharide biosynthetic process"/>
    <property type="evidence" value="ECO:0007669"/>
    <property type="project" value="TreeGrafter"/>
</dbReference>
<keyword evidence="2" id="KW-0812">Transmembrane</keyword>
<reference evidence="4 5" key="1">
    <citation type="submission" date="2020-03" db="EMBL/GenBank/DDBJ databases">
        <title>Genomic Encyclopedia of Type Strains, Phase IV (KMG-IV): sequencing the most valuable type-strain genomes for metagenomic binning, comparative biology and taxonomic classification.</title>
        <authorList>
            <person name="Goeker M."/>
        </authorList>
    </citation>
    <scope>NUCLEOTIDE SEQUENCE [LARGE SCALE GENOMIC DNA]</scope>
    <source>
        <strain evidence="4 5">DSM 24233</strain>
    </source>
</reference>
<dbReference type="InterPro" id="IPR050879">
    <property type="entry name" value="Acyltransferase_3"/>
</dbReference>
<feature type="transmembrane region" description="Helical" evidence="2">
    <location>
        <begin position="314"/>
        <end position="332"/>
    </location>
</feature>
<dbReference type="InterPro" id="IPR002656">
    <property type="entry name" value="Acyl_transf_3_dom"/>
</dbReference>
<feature type="compositionally biased region" description="Pro residues" evidence="1">
    <location>
        <begin position="348"/>
        <end position="360"/>
    </location>
</feature>
<name>A0A846QHI6_9BACT</name>
<dbReference type="PANTHER" id="PTHR23028">
    <property type="entry name" value="ACETYLTRANSFERASE"/>
    <property type="match status" value="1"/>
</dbReference>
<dbReference type="PANTHER" id="PTHR23028:SF53">
    <property type="entry name" value="ACYL_TRANSF_3 DOMAIN-CONTAINING PROTEIN"/>
    <property type="match status" value="1"/>
</dbReference>
<dbReference type="GO" id="GO:0016020">
    <property type="term" value="C:membrane"/>
    <property type="evidence" value="ECO:0007669"/>
    <property type="project" value="TreeGrafter"/>
</dbReference>
<dbReference type="AlphaFoldDB" id="A0A846QHI6"/>
<feature type="domain" description="Acyltransferase 3" evidence="3">
    <location>
        <begin position="3"/>
        <end position="330"/>
    </location>
</feature>
<evidence type="ECO:0000256" key="2">
    <source>
        <dbReference type="SAM" id="Phobius"/>
    </source>
</evidence>
<keyword evidence="5" id="KW-1185">Reference proteome</keyword>
<feature type="transmembrane region" description="Helical" evidence="2">
    <location>
        <begin position="236"/>
        <end position="254"/>
    </location>
</feature>
<comment type="caution">
    <text evidence="4">The sequence shown here is derived from an EMBL/GenBank/DDBJ whole genome shotgun (WGS) entry which is preliminary data.</text>
</comment>
<feature type="transmembrane region" description="Helical" evidence="2">
    <location>
        <begin position="31"/>
        <end position="51"/>
    </location>
</feature>
<feature type="transmembrane region" description="Helical" evidence="2">
    <location>
        <begin position="178"/>
        <end position="196"/>
    </location>
</feature>
<feature type="transmembrane region" description="Helical" evidence="2">
    <location>
        <begin position="63"/>
        <end position="84"/>
    </location>
</feature>
<evidence type="ECO:0000313" key="4">
    <source>
        <dbReference type="EMBL" id="NJB68296.1"/>
    </source>
</evidence>
<dbReference type="Pfam" id="PF01757">
    <property type="entry name" value="Acyl_transf_3"/>
    <property type="match status" value="1"/>
</dbReference>
<feature type="transmembrane region" description="Helical" evidence="2">
    <location>
        <begin position="290"/>
        <end position="308"/>
    </location>
</feature>
<evidence type="ECO:0000259" key="3">
    <source>
        <dbReference type="Pfam" id="PF01757"/>
    </source>
</evidence>
<dbReference type="EMBL" id="JAATJA010000002">
    <property type="protein sequence ID" value="NJB68296.1"/>
    <property type="molecule type" value="Genomic_DNA"/>
</dbReference>
<protein>
    <submittedName>
        <fullName evidence="4">Peptidoglycan/LPS O-acetylase OafA/YrhL</fullName>
    </submittedName>
</protein>
<keyword evidence="2" id="KW-1133">Transmembrane helix</keyword>